<reference evidence="3" key="1">
    <citation type="submission" date="2020-01" db="EMBL/GenBank/DDBJ databases">
        <authorList>
            <person name="Meier V. D."/>
            <person name="Meier V D."/>
        </authorList>
    </citation>
    <scope>NUCLEOTIDE SEQUENCE</scope>
    <source>
        <strain evidence="3">HLG_WM_MAG_10</strain>
    </source>
</reference>
<keyword evidence="1" id="KW-0175">Coiled coil</keyword>
<dbReference type="SUPFAM" id="SSF51230">
    <property type="entry name" value="Single hybrid motif"/>
    <property type="match status" value="1"/>
</dbReference>
<proteinExistence type="predicted"/>
<organism evidence="3">
    <name type="scientific">uncultured Aureispira sp</name>
    <dbReference type="NCBI Taxonomy" id="1331704"/>
    <lineage>
        <taxon>Bacteria</taxon>
        <taxon>Pseudomonadati</taxon>
        <taxon>Bacteroidota</taxon>
        <taxon>Saprospiria</taxon>
        <taxon>Saprospirales</taxon>
        <taxon>Saprospiraceae</taxon>
        <taxon>Aureispira</taxon>
        <taxon>environmental samples</taxon>
    </lineage>
</organism>
<evidence type="ECO:0000256" key="2">
    <source>
        <dbReference type="SAM" id="Phobius"/>
    </source>
</evidence>
<evidence type="ECO:0000313" key="3">
    <source>
        <dbReference type="EMBL" id="CAA6805872.1"/>
    </source>
</evidence>
<feature type="coiled-coil region" evidence="1">
    <location>
        <begin position="205"/>
        <end position="232"/>
    </location>
</feature>
<dbReference type="InterPro" id="IPR050739">
    <property type="entry name" value="MFP"/>
</dbReference>
<dbReference type="PANTHER" id="PTHR30386:SF18">
    <property type="entry name" value="INNER MEMBRANE PROTEIN YIAV-RELATED"/>
    <property type="match status" value="1"/>
</dbReference>
<dbReference type="EMBL" id="CACVAQ010000114">
    <property type="protein sequence ID" value="CAA6805872.1"/>
    <property type="molecule type" value="Genomic_DNA"/>
</dbReference>
<sequence length="458" mass="52230">MLNISENTIENKGLENYPAFGKVTQLNTPRKLAYWVIGFFVMLIIIVLLPWTQNITAKGKVTTLRPEHRPQSVYSTISGKIEKWYVREGESVKAGDTLAYLSEVKADYLDPKLLERTRNQVNAKESARTAYNQKSDALSQQLGAMQDALMFKLEQTENKVKQYKFKVTSDSMAVSAGRTAYNIAILQFNRTDTLYAKGIKSKTDVEDKRNKMQATEAKLIAIENKYLSTKNELLNAQIELSSVRSTYADKMAKVRSERSTAISSIYDAESQIAKLENQYSNYERRATLYHIIAPQDGYITKIYRKGIGELVKETDPMLAIMPTNYQLAVETYVRPMDYPLLQLNEEVRFVFDGWPAFVFSGWPEQSYGTFSGKIIAIDNVANENSLYRILISPSDSPDAKAWPEALRVGTGASTLIMLNDVPLWYEFWRQLNGFPPDFYEETKTEKVKLKAPIKHLKK</sequence>
<name>A0A6S6S7W9_9BACT</name>
<gene>
    <name evidence="3" type="ORF">HELGO_WM34202</name>
</gene>
<keyword evidence="2" id="KW-0472">Membrane</keyword>
<dbReference type="Gene3D" id="2.40.50.100">
    <property type="match status" value="1"/>
</dbReference>
<protein>
    <submittedName>
        <fullName evidence="3">RND efflux membrane fusion protein</fullName>
    </submittedName>
</protein>
<accession>A0A6S6S7W9</accession>
<feature type="transmembrane region" description="Helical" evidence="2">
    <location>
        <begin position="32"/>
        <end position="51"/>
    </location>
</feature>
<dbReference type="InterPro" id="IPR011053">
    <property type="entry name" value="Single_hybrid_motif"/>
</dbReference>
<evidence type="ECO:0000256" key="1">
    <source>
        <dbReference type="SAM" id="Coils"/>
    </source>
</evidence>
<dbReference type="AlphaFoldDB" id="A0A6S6S7W9"/>
<keyword evidence="2" id="KW-1133">Transmembrane helix</keyword>
<dbReference type="PANTHER" id="PTHR30386">
    <property type="entry name" value="MEMBRANE FUSION SUBUNIT OF EMRAB-TOLC MULTIDRUG EFFLUX PUMP"/>
    <property type="match status" value="1"/>
</dbReference>
<keyword evidence="2" id="KW-0812">Transmembrane</keyword>